<proteinExistence type="evidence at transcript level"/>
<evidence type="ECO:0000313" key="2">
    <source>
        <dbReference type="EMBL" id="JAB55473.1"/>
    </source>
</evidence>
<dbReference type="InterPro" id="IPR052632">
    <property type="entry name" value="MICOS_subunit_Mic19"/>
</dbReference>
<dbReference type="GO" id="GO:0061617">
    <property type="term" value="C:MICOS complex"/>
    <property type="evidence" value="ECO:0007669"/>
    <property type="project" value="TreeGrafter"/>
</dbReference>
<protein>
    <submittedName>
        <fullName evidence="2">Putative head-elevated expression protein</fullName>
    </submittedName>
</protein>
<reference evidence="2" key="1">
    <citation type="journal article" date="2014" name="Insect Biochem. Mol. Biol.">
        <title>An insight into the sialome of the frog biting fly, Corethrella appendiculata.</title>
        <authorList>
            <person name="Ribeiro J.M.C."/>
            <person name="Chagas A.C."/>
            <person name="Pham V.M."/>
            <person name="Lounibos L.P."/>
            <person name="Calvo E."/>
        </authorList>
    </citation>
    <scope>NUCLEOTIDE SEQUENCE</scope>
    <source>
        <tissue evidence="2">Salivary glands</tissue>
    </source>
</reference>
<dbReference type="SUPFAM" id="SSF47072">
    <property type="entry name" value="Cysteine alpha-hairpin motif"/>
    <property type="match status" value="1"/>
</dbReference>
<dbReference type="PANTHER" id="PTHR21588:SF18">
    <property type="entry name" value="MICOS COMPLEX SUBUNIT MIC19"/>
    <property type="match status" value="1"/>
</dbReference>
<dbReference type="InterPro" id="IPR009069">
    <property type="entry name" value="Cys_alpha_HP_mot_SF"/>
</dbReference>
<dbReference type="PROSITE" id="PS51808">
    <property type="entry name" value="CHCH"/>
    <property type="match status" value="1"/>
</dbReference>
<feature type="region of interest" description="Disordered" evidence="1">
    <location>
        <begin position="1"/>
        <end position="74"/>
    </location>
</feature>
<dbReference type="AlphaFoldDB" id="U5EQ92"/>
<evidence type="ECO:0000256" key="1">
    <source>
        <dbReference type="SAM" id="MobiDB-lite"/>
    </source>
</evidence>
<name>U5EQ92_9DIPT</name>
<organism evidence="2">
    <name type="scientific">Corethrella appendiculata</name>
    <dbReference type="NCBI Taxonomy" id="1370023"/>
    <lineage>
        <taxon>Eukaryota</taxon>
        <taxon>Metazoa</taxon>
        <taxon>Ecdysozoa</taxon>
        <taxon>Arthropoda</taxon>
        <taxon>Hexapoda</taxon>
        <taxon>Insecta</taxon>
        <taxon>Pterygota</taxon>
        <taxon>Neoptera</taxon>
        <taxon>Endopterygota</taxon>
        <taxon>Diptera</taxon>
        <taxon>Nematocera</taxon>
        <taxon>Culicoidea</taxon>
        <taxon>Chaoboridae</taxon>
        <taxon>Corethrella</taxon>
    </lineage>
</organism>
<dbReference type="EMBL" id="GANO01004398">
    <property type="protein sequence ID" value="JAB55473.1"/>
    <property type="molecule type" value="mRNA"/>
</dbReference>
<dbReference type="PANTHER" id="PTHR21588">
    <property type="entry name" value="COILED-COIL-HELIX-COILED-COIL-HELIX DOMAIN CONTAINING 6"/>
    <property type="match status" value="1"/>
</dbReference>
<dbReference type="GO" id="GO:0007007">
    <property type="term" value="P:inner mitochondrial membrane organization"/>
    <property type="evidence" value="ECO:0007669"/>
    <property type="project" value="TreeGrafter"/>
</dbReference>
<sequence>MGASESRTVTIDNNNSPGVIDVSDEVVQRLKSGLKAEKQREQQQNSESRPISAPAHPPSSYTNPVPHPNTLYSEPSLTSMQVRIEKENELKKNDLYWAQRLKELETNLQKTNQIMEKQYNDAVADVKKRFENTTTLQQPAPCQELKNAVIECYKKNTNETLKCSAVVQSFTDCVNSHRIKLLANQK</sequence>
<feature type="compositionally biased region" description="Polar residues" evidence="1">
    <location>
        <begin position="1"/>
        <end position="17"/>
    </location>
</feature>
<accession>U5EQ92</accession>